<evidence type="ECO:0000313" key="8">
    <source>
        <dbReference type="Proteomes" id="UP000002730"/>
    </source>
</evidence>
<gene>
    <name evidence="7" type="ordered locus">Clocel_2487</name>
</gene>
<dbReference type="PROSITE" id="PS50075">
    <property type="entry name" value="CARRIER"/>
    <property type="match status" value="4"/>
</dbReference>
<accession>D9SQJ4</accession>
<feature type="domain" description="Carrier" evidence="6">
    <location>
        <begin position="579"/>
        <end position="654"/>
    </location>
</feature>
<evidence type="ECO:0000259" key="6">
    <source>
        <dbReference type="PROSITE" id="PS50075"/>
    </source>
</evidence>
<dbReference type="InterPro" id="IPR042099">
    <property type="entry name" value="ANL_N_sf"/>
</dbReference>
<dbReference type="SUPFAM" id="SSF47336">
    <property type="entry name" value="ACP-like"/>
    <property type="match status" value="4"/>
</dbReference>
<dbReference type="NCBIfam" id="TIGR01733">
    <property type="entry name" value="AA-adenyl-dom"/>
    <property type="match status" value="4"/>
</dbReference>
<sequence length="4531" mass="514690">MEIELEYSTSLFKKETVERIRDHLINLLKTIIIKPEAKLREVNLITAEEKTQILTEFNGKKVDYDFSKTLHELFEDNSAKNPDKIAVVYEDEKISYKELNEKSNRVANYLRRKGVNVETIVGVMVHRSPIFVESVMGLWKAGGAYIPLDVTYPTQRKLGILQDGNANFVITLSKYIDEEFKAEYKGEIICLDLIEEEILAEDTKNIDVKVSQDNLAYILFTSGSTGKPKGVMIEHLGMLNHILAEQEELALDENLVFAQTANQCFDISVWQFFAALALGGTTAIYPNDLILEVGKFTERVCKDKVTLLELVPSYIMVMMDYIETTKVTLDSLKYLMITGEAAKPNVIQRWFSLCPDKKMVNAYGPAEASDDITQYIIEESTDVSSIPVGKPLNNINIYIISENMELCPIGVPGEICVSGICVGRGYINNPEKTEEAFGFDPFQEENKVRMYKTGDIGKWLPDGNIEFIGRKDFQVKVRGFRIELGEIENTLLAIDGVKDVVIIDKGEGRNKYLCAYYVSEVEYSAKELKEEVKKYLPDYMIPSFFISLEKLPLSPNGKVDRKALPEPEGTIDTAVEYEAPRNEIEEQLVEIWKEILGVDKIGINDNFFELGGHSLRATTLIGRIHKILNVEVPLKEIFTVGTIKGLSEYISSTDTRSYVAIEKVEEREFYEASSAQKRMYMLQEFDKTSIAYNMPGTLEIVGDLNLIKLQDVLLKLIERHEILRTSFDVHDGKVVQKVHSLEEIEFSIEKIELGSIEEVEEKVSEFVRPFDLTKAPLLRVAVMSLDNENHRMCFDMHHIASDGVSTAIFTEEFCQLYQGKELEELKVQYKDYSAWQLKKLESEEFKAQEEYWLKEFSGDIPVLNLPTDFARPKVKDFSGDNISFVLDKETTESLRRVAKESGSTMYMVLLANFKILLSKYSGQEDIVIGSPIAGRNHRDLENIIGMFVNTLAIRTTVDNQLSFKNYLKIVKEKALLAYENQDYQFEELVDKIDVNRDLSRNPLLDVMFVLQNTEDAEMEVENLIIKPVDEKDTVEKFDITMFAAEGNEEIYINLSYATSLYSNESILRMAKHFLNIVKTIALDTETKIKDIVLLDEEEEHKVLVEFNDTTAEYPRDKSIHELFEEQVSKTPNNIAVVFENEKLTYKELDERTNALARNLRAKGVKSNDVVGIIAKRNIEMLVGTLAIIKAGAAYLPIDPKYPIDRIEHMTKDSNAKIILTDSGLKEGVDFTGQLIDLNDTSLYKEGAEALDYVNSPDDLAYIIYTSGSTGKPKGVMVTHRNVVRLVKNTNYIEFKEDDRILQTGAIVFDASTFEIWGSLLNGLELYLVEDETILKAEKLEKAIKENKITTMWLTSPLFNQLSQENPKLFEGIKNLLVGGDILSPKHIANVRNSCPGINIINGYGPTENTTFSTCYRIEDNFENNIPIGKPISNSTAYIVDKNGALQPIGVPGELWVGGDGIALGYLNQEELTKDKFVADNFSGKGNLYKTGDLVKWLSDGNIEFLGRIDAQVKIRGFRIEIGEIETQLLTVEGIKEACVIALGELSSEKVLCAYITADKEIKTSELRSNLSEKLPEYMLPSYFVQLDKMPLNQNGKIDKKLLPKPEGKIETGRPYVAPENETEEILVNIWQQVLGIETVGTEDNFFELGGHSLKAILVIGAIHKELDVEVPLGTIFMLQTIKQLADYIMKADKKEYMSIIPVEEKEYYPLSGAQKRLYIIDSLVGESTGYNVPYTSIIEGNLHKKRLEEAFMELILRHEALRTSFLMVDGEPVQKIQKQIDFKMDFFEAEEAELANIAESFIKPFDLSKAPLMRVTLVKINDEKHMLMMDMHHIITDGTSMGILISELMRLYQGETLEELQVQYKDFSVWQNNLLESDFMKKQEKYWLETLDGEIPVLNLPIDYKIQGEKNHEGNTIEFTLADELIIALREIAAETGSTMYMVFLAAYNLLLSKYSGQEDIIVGSPIVGRSHKQLENIVGMFVNTLAMRNYPTGDKTFKEFLGEVKENSIKAYENQDYQFEELIEKLDIRRDLNRNPLFDTMFAMENTAGIDEEFTELKVSNYDTEHNVSKFFITFHAQEKDDDMYFDFEYSVQLFKKETIEAMIRHFVKVLEQIVQNPEAKLNEIDLITEDEKSTILTSFNKPWNKEVKAETIIELFEAEAEKNPDSVAVVFEDNALTYRELNEKANNLAKVIIGTLETPSKEIEGRVTQESVSKISKTLMEEAKEVLETSLQVAAGVESLEDIVAKEAILGNTENIEKPIGIIVEPSIEMVIGMLAILKTGKGYLPIDPEFPTDRISYMLEDSEAEMLLASKKFNLENLEMLQRIDLEDSSLYEGDGSNIGIKRVSESPMYTIYTSGTTGTPKGVVLENSNVVNYINWFTREFEVTEKDKAVLLSSASFDLGYTALYSALTKGSELHIVSKDTYKDPEQILGYIEEKEITFIKATPSLFNAIINTHSFEEEGKCNSLRLVVLGGEKLNVDDVEKYSKKYHKAEFVNHYGPTEATIGCIAHKIDNSKFEEFKKQPVIGRPIDNTGIYIVGNNHELKPVGVIGQIAVSGYGLSKGYINRPELTEEKFVINPYVPGERMYLTGDLGRWTQAGEIEILGRIDDQVKIRGYRVELKEIEAAIKRCRGIKDSVVIAQESKLGDKVICAYIVGDQVEEDFVNEIKAELVKNLPEYMIPSYYAIVDKIPLTANGKVDVKALPKAEGSIANTVAYIAPENEIEEKLIELWTEVLGTEGIGTKHNFFEVGGHSLKAVVLTSKIYKEFNVEMPLRQVFMAPTIKEQGEYILNADKNTYTAIKPAEKMEVYPMSSAQKRVYTLSKFEKDSINYNMPAAYIIDGAIDLDKLDEVFKKLVARHEALRTSFHLVEGKPVQKVHEDVEFFVTRSKTEESLDENSLEGKEKLKKISEDFIKPFDLSKAPLIRVGVMEISENKYLLMYDKHHIISDGVSRGIILKEFISLYNNEQLPELKLQYKDFAVWQNELFEQGIMDKQKEYWLDKFKGEISVLNLPTDYKRPAIKTFEGDSIAITVNSDLREKINKLALNTGTTMYMTLMAAYNVLLNKYTNQEDIIVGLPTAGRPHNDLQDILGMFVNTLAMRNNPRGNDTFKEFLEEVKINSLNAFANQDYQFEELIENLDIRRDLSRNPLFDVMFVMQNTGAEEVDSQGLKVKALDFDYTVSKFDLTLTAIEVKDELELGFEYSTKLFKKETAERMLKHFVKVLEVIVENPNGKIQDITLISEAEKREIIYNFNDTKALYPRDMSLAQCFEEQVQRTPDKTAVVFMEEEVTFRELNKRVNSLATILREKDIKPNDVVGIIAKRNIEMLVGTLAIIKAGAAYLPIDPKYPIDRIEHMTKDSNAKIILTDSGLKEGVDFNGQLIDLKDKSLYEKDIDVLENVNAPEDLAYIIYTSGSTGKPKGVMVTHRNVVRLVKNTNYIQFKEDDRILQTGAIVFDASTFEIWGSMLNGVELYLIDDESILKAETLEKAIKEYKITILWLTTALFNQLSQENPKTFEGIKVILTGGEAASPKHMNSVRNSCPDIDILNVYGPTENTTFSTYCKVEDKYGNDIPIGKPISNSTTYIVDGKGALQPIGVPGELWVGGDGIALGYLNQEEMTKDKFVVDLFTGKGRLYKTGDLARWLPDGNIEFLGRIDTQVKIRGFRIEIGEIESQISSLYGIKEVCVVALGEQSTEKVLCAYITSDKEVVVSEIRNNLSEKLPEYMIPSYYVQLNKMPLNQNGKIDKKLLPKPEGKIETGKPYVAPENETEEILVSIWQQVLGIETVGTEDNFFELGGHSLKAILVIGAIHKELNVEIPLGTIFSLQTIKQLADYIMKADKKEYLSIKPVEEKEYYPLSGAQRRLYIVDSLVDNSTGYNVPYTGIIEGNLHRERLEEALNKLILRHEALRTSFIVVDGEPVQRIEKQVPFKMDFFEAREDELDDIADNFIQPFDLSKAPLIRVALVKINHEKHMLMMDMHHIITDGTSMGILISELIKLYQGENLEELQVQYKDFSVWQNNLLQANYMKNQEKYWLETLSGEIPVLNLPTDYKLQGVKTHEGDRIEFALNDELIEALKDLAMKTASTMYMVFLAAYNLLLSKYSGQEDIIVGSPIVGRSHKQLENIVGMFVNTLAMRNYPTGDKTFKEFLGEVRENSIKAYENQDYQFEELIEKIDIRRDLNRNPLFDTMFAMENTAGVNEEFTELKVSNYDTEHNVSKFFITFHAQEREDEMYFDFEYSVQLFKKETIEAMVKHFIKLLEQIAVNPEVKLNEVEMITKEETETILTSFNKPWSKKSKKETIIELFEAAAENNPNNIAVVFENQILTYEELNKKANNLAKFIIGKAENIEKPIGIIVEPSIEMVIGMLAILKTGKGYLPIDPEFPTDRISYMLEDSEAEMLLASKKFNLENLEMLQRIDLEDSSLYEGDGSNIGIKRVSESPMYTIYTSGTTGTPKGVVLENSNVVNYINWFTREFEVTEKDKAVLLSSASFDLGYTALYSALTKGSELHIVSKDTYKDPEQILGYIEEKK</sequence>
<dbReference type="InterPro" id="IPR009081">
    <property type="entry name" value="PP-bd_ACP"/>
</dbReference>
<dbReference type="GO" id="GO:0044550">
    <property type="term" value="P:secondary metabolite biosynthetic process"/>
    <property type="evidence" value="ECO:0007669"/>
    <property type="project" value="UniProtKB-ARBA"/>
</dbReference>
<dbReference type="InterPro" id="IPR000873">
    <property type="entry name" value="AMP-dep_synth/lig_dom"/>
</dbReference>
<evidence type="ECO:0000256" key="3">
    <source>
        <dbReference type="ARBA" id="ARBA00022450"/>
    </source>
</evidence>
<evidence type="ECO:0000256" key="4">
    <source>
        <dbReference type="ARBA" id="ARBA00022553"/>
    </source>
</evidence>
<dbReference type="EMBL" id="CP002160">
    <property type="protein sequence ID" value="ADL52200.1"/>
    <property type="molecule type" value="Genomic_DNA"/>
</dbReference>
<dbReference type="Proteomes" id="UP000002730">
    <property type="component" value="Chromosome"/>
</dbReference>
<dbReference type="InterPro" id="IPR006162">
    <property type="entry name" value="Ppantetheine_attach_site"/>
</dbReference>
<evidence type="ECO:0000256" key="2">
    <source>
        <dbReference type="ARBA" id="ARBA00006432"/>
    </source>
</evidence>
<dbReference type="FunFam" id="3.40.50.980:FF:000001">
    <property type="entry name" value="Non-ribosomal peptide synthetase"/>
    <property type="match status" value="4"/>
</dbReference>
<organism evidence="7 8">
    <name type="scientific">Clostridium cellulovorans (strain ATCC 35296 / DSM 3052 / OCM 3 / 743B)</name>
    <dbReference type="NCBI Taxonomy" id="573061"/>
    <lineage>
        <taxon>Bacteria</taxon>
        <taxon>Bacillati</taxon>
        <taxon>Bacillota</taxon>
        <taxon>Clostridia</taxon>
        <taxon>Eubacteriales</taxon>
        <taxon>Clostridiaceae</taxon>
        <taxon>Clostridium</taxon>
    </lineage>
</organism>
<dbReference type="HOGENOM" id="CLU_223868_0_0_9"/>
<dbReference type="Gene3D" id="3.30.300.30">
    <property type="match status" value="4"/>
</dbReference>
<keyword evidence="3" id="KW-0596">Phosphopantetheine</keyword>
<dbReference type="Gene3D" id="3.40.50.980">
    <property type="match status" value="8"/>
</dbReference>
<dbReference type="Pfam" id="PF00550">
    <property type="entry name" value="PP-binding"/>
    <property type="match status" value="4"/>
</dbReference>
<dbReference type="SMART" id="SM00823">
    <property type="entry name" value="PKS_PP"/>
    <property type="match status" value="3"/>
</dbReference>
<dbReference type="PROSITE" id="PS00455">
    <property type="entry name" value="AMP_BINDING"/>
    <property type="match status" value="3"/>
</dbReference>
<evidence type="ECO:0000313" key="7">
    <source>
        <dbReference type="EMBL" id="ADL52200.1"/>
    </source>
</evidence>
<dbReference type="GO" id="GO:0017000">
    <property type="term" value="P:antibiotic biosynthetic process"/>
    <property type="evidence" value="ECO:0007669"/>
    <property type="project" value="UniProtKB-KW"/>
</dbReference>
<dbReference type="SUPFAM" id="SSF52777">
    <property type="entry name" value="CoA-dependent acyltransferases"/>
    <property type="match status" value="8"/>
</dbReference>
<feature type="domain" description="Carrier" evidence="6">
    <location>
        <begin position="2720"/>
        <end position="2795"/>
    </location>
</feature>
<dbReference type="GO" id="GO:0043041">
    <property type="term" value="P:amino acid activation for nonribosomal peptide biosynthetic process"/>
    <property type="evidence" value="ECO:0007669"/>
    <property type="project" value="TreeGrafter"/>
</dbReference>
<dbReference type="SUPFAM" id="SSF56801">
    <property type="entry name" value="Acetyl-CoA synthetase-like"/>
    <property type="match status" value="5"/>
</dbReference>
<dbReference type="eggNOG" id="COG1020">
    <property type="taxonomic scope" value="Bacteria"/>
</dbReference>
<dbReference type="CDD" id="cd05930">
    <property type="entry name" value="A_NRPS"/>
    <property type="match status" value="2"/>
</dbReference>
<dbReference type="FunFam" id="3.30.300.30:FF:000015">
    <property type="entry name" value="Nonribosomal peptide synthase SidD"/>
    <property type="match status" value="1"/>
</dbReference>
<dbReference type="Pfam" id="PF13193">
    <property type="entry name" value="AMP-binding_C"/>
    <property type="match status" value="4"/>
</dbReference>
<dbReference type="Gene3D" id="3.30.559.10">
    <property type="entry name" value="Chloramphenicol acetyltransferase-like domain"/>
    <property type="match status" value="4"/>
</dbReference>
<feature type="domain" description="Carrier" evidence="6">
    <location>
        <begin position="3765"/>
        <end position="3840"/>
    </location>
</feature>
<dbReference type="CDD" id="cd12117">
    <property type="entry name" value="A_NRPS_Srf_like"/>
    <property type="match status" value="2"/>
</dbReference>
<dbReference type="PROSITE" id="PS00012">
    <property type="entry name" value="PHOSPHOPANTETHEINE"/>
    <property type="match status" value="3"/>
</dbReference>
<dbReference type="GO" id="GO:0008610">
    <property type="term" value="P:lipid biosynthetic process"/>
    <property type="evidence" value="ECO:0007669"/>
    <property type="project" value="UniProtKB-ARBA"/>
</dbReference>
<dbReference type="GO" id="GO:0005829">
    <property type="term" value="C:cytosol"/>
    <property type="evidence" value="ECO:0007669"/>
    <property type="project" value="TreeGrafter"/>
</dbReference>
<dbReference type="PANTHER" id="PTHR45527">
    <property type="entry name" value="NONRIBOSOMAL PEPTIDE SYNTHETASE"/>
    <property type="match status" value="1"/>
</dbReference>
<keyword evidence="5" id="KW-0045">Antibiotic biosynthesis</keyword>
<evidence type="ECO:0000256" key="5">
    <source>
        <dbReference type="ARBA" id="ARBA00023194"/>
    </source>
</evidence>
<dbReference type="InterPro" id="IPR020845">
    <property type="entry name" value="AMP-binding_CS"/>
</dbReference>
<dbReference type="InterPro" id="IPR020806">
    <property type="entry name" value="PKS_PP-bd"/>
</dbReference>
<comment type="similarity">
    <text evidence="2">Belongs to the ATP-dependent AMP-binding enzyme family.</text>
</comment>
<dbReference type="FunFam" id="3.30.559.30:FF:000001">
    <property type="entry name" value="Non-ribosomal peptide synthetase"/>
    <property type="match status" value="2"/>
</dbReference>
<comment type="cofactor">
    <cofactor evidence="1">
        <name>pantetheine 4'-phosphate</name>
        <dbReference type="ChEBI" id="CHEBI:47942"/>
    </cofactor>
</comment>
<dbReference type="FunFam" id="3.40.50.12780:FF:000012">
    <property type="entry name" value="Non-ribosomal peptide synthetase"/>
    <property type="match status" value="3"/>
</dbReference>
<dbReference type="InterPro" id="IPR025110">
    <property type="entry name" value="AMP-bd_C"/>
</dbReference>
<evidence type="ECO:0000256" key="1">
    <source>
        <dbReference type="ARBA" id="ARBA00001957"/>
    </source>
</evidence>
<dbReference type="InterPro" id="IPR023213">
    <property type="entry name" value="CAT-like_dom_sf"/>
</dbReference>
<dbReference type="PANTHER" id="PTHR45527:SF1">
    <property type="entry name" value="FATTY ACID SYNTHASE"/>
    <property type="match status" value="1"/>
</dbReference>
<dbReference type="Pfam" id="PF00668">
    <property type="entry name" value="Condensation"/>
    <property type="match status" value="5"/>
</dbReference>
<dbReference type="FunFam" id="1.10.1200.10:FF:000005">
    <property type="entry name" value="Nonribosomal peptide synthetase 1"/>
    <property type="match status" value="4"/>
</dbReference>
<dbReference type="STRING" id="573061.Clocel_2487"/>
<dbReference type="GO" id="GO:0031177">
    <property type="term" value="F:phosphopantetheine binding"/>
    <property type="evidence" value="ECO:0007669"/>
    <property type="project" value="InterPro"/>
</dbReference>
<dbReference type="InterPro" id="IPR045851">
    <property type="entry name" value="AMP-bd_C_sf"/>
</dbReference>
<dbReference type="Pfam" id="PF00501">
    <property type="entry name" value="AMP-binding"/>
    <property type="match status" value="5"/>
</dbReference>
<protein>
    <submittedName>
        <fullName evidence="7">Amino acid adenylation domain protein</fullName>
    </submittedName>
</protein>
<proteinExistence type="inferred from homology"/>
<dbReference type="Gene3D" id="3.30.559.30">
    <property type="entry name" value="Nonribosomal peptide synthetase, condensation domain"/>
    <property type="match status" value="5"/>
</dbReference>
<dbReference type="Gene3D" id="2.30.38.10">
    <property type="entry name" value="Luciferase, Domain 3"/>
    <property type="match status" value="4"/>
</dbReference>
<name>D9SQJ4_CLOC7</name>
<dbReference type="KEGG" id="ccb:Clocel_2487"/>
<dbReference type="InterPro" id="IPR036736">
    <property type="entry name" value="ACP-like_sf"/>
</dbReference>
<dbReference type="NCBIfam" id="NF003417">
    <property type="entry name" value="PRK04813.1"/>
    <property type="match status" value="6"/>
</dbReference>
<keyword evidence="8" id="KW-1185">Reference proteome</keyword>
<feature type="domain" description="Carrier" evidence="6">
    <location>
        <begin position="1617"/>
        <end position="1692"/>
    </location>
</feature>
<dbReference type="InterPro" id="IPR001242">
    <property type="entry name" value="Condensation_dom"/>
</dbReference>
<dbReference type="InterPro" id="IPR010071">
    <property type="entry name" value="AA_adenyl_dom"/>
</dbReference>
<dbReference type="Gene3D" id="1.10.1200.10">
    <property type="entry name" value="ACP-like"/>
    <property type="match status" value="4"/>
</dbReference>
<dbReference type="FunFam" id="3.30.300.30:FF:000010">
    <property type="entry name" value="Enterobactin synthetase component F"/>
    <property type="match status" value="3"/>
</dbReference>
<dbReference type="GO" id="GO:0003824">
    <property type="term" value="F:catalytic activity"/>
    <property type="evidence" value="ECO:0007669"/>
    <property type="project" value="InterPro"/>
</dbReference>
<dbReference type="CDD" id="cd19531">
    <property type="entry name" value="LCL_NRPS-like"/>
    <property type="match status" value="4"/>
</dbReference>
<keyword evidence="4" id="KW-0597">Phosphoprotein</keyword>
<reference evidence="7 8" key="1">
    <citation type="submission" date="2010-08" db="EMBL/GenBank/DDBJ databases">
        <title>Complete sequence of Clostridium cellulovorans 743B.</title>
        <authorList>
            <consortium name="US DOE Joint Genome Institute"/>
            <person name="Lucas S."/>
            <person name="Copeland A."/>
            <person name="Lapidus A."/>
            <person name="Cheng J.-F."/>
            <person name="Bruce D."/>
            <person name="Goodwin L."/>
            <person name="Pitluck S."/>
            <person name="Chertkov O."/>
            <person name="Detter J.C."/>
            <person name="Han C."/>
            <person name="Tapia R."/>
            <person name="Land M."/>
            <person name="Hauser L."/>
            <person name="Chang Y.-J."/>
            <person name="Jeffries C."/>
            <person name="Kyrpides N."/>
            <person name="Ivanova N."/>
            <person name="Mikhailova N."/>
            <person name="Hemme C.L."/>
            <person name="Woyke T."/>
        </authorList>
    </citation>
    <scope>NUCLEOTIDE SEQUENCE [LARGE SCALE GENOMIC DNA]</scope>
    <source>
        <strain evidence="8">ATCC 35296 / DSM 3052 / OCM 3 / 743B</strain>
    </source>
</reference>
<dbReference type="Gene3D" id="3.40.50.12780">
    <property type="entry name" value="N-terminal domain of ligase-like"/>
    <property type="match status" value="2"/>
</dbReference>